<dbReference type="InParanoid" id="A2DNE9"/>
<dbReference type="VEuPathDB" id="TrichDB:TVAG_306590"/>
<name>A2DNE9_TRIV3</name>
<dbReference type="Proteomes" id="UP000001542">
    <property type="component" value="Unassembled WGS sequence"/>
</dbReference>
<dbReference type="RefSeq" id="XP_001579123.1">
    <property type="nucleotide sequence ID" value="XM_001579073.1"/>
</dbReference>
<accession>A2DNE9</accession>
<reference evidence="1" key="2">
    <citation type="journal article" date="2007" name="Science">
        <title>Draft genome sequence of the sexually transmitted pathogen Trichomonas vaginalis.</title>
        <authorList>
            <person name="Carlton J.M."/>
            <person name="Hirt R.P."/>
            <person name="Silva J.C."/>
            <person name="Delcher A.L."/>
            <person name="Schatz M."/>
            <person name="Zhao Q."/>
            <person name="Wortman J.R."/>
            <person name="Bidwell S.L."/>
            <person name="Alsmark U.C.M."/>
            <person name="Besteiro S."/>
            <person name="Sicheritz-Ponten T."/>
            <person name="Noel C.J."/>
            <person name="Dacks J.B."/>
            <person name="Foster P.G."/>
            <person name="Simillion C."/>
            <person name="Van de Peer Y."/>
            <person name="Miranda-Saavedra D."/>
            <person name="Barton G.J."/>
            <person name="Westrop G.D."/>
            <person name="Mueller S."/>
            <person name="Dessi D."/>
            <person name="Fiori P.L."/>
            <person name="Ren Q."/>
            <person name="Paulsen I."/>
            <person name="Zhang H."/>
            <person name="Bastida-Corcuera F.D."/>
            <person name="Simoes-Barbosa A."/>
            <person name="Brown M.T."/>
            <person name="Hayes R.D."/>
            <person name="Mukherjee M."/>
            <person name="Okumura C.Y."/>
            <person name="Schneider R."/>
            <person name="Smith A.J."/>
            <person name="Vanacova S."/>
            <person name="Villalvazo M."/>
            <person name="Haas B.J."/>
            <person name="Pertea M."/>
            <person name="Feldblyum T.V."/>
            <person name="Utterback T.R."/>
            <person name="Shu C.L."/>
            <person name="Osoegawa K."/>
            <person name="de Jong P.J."/>
            <person name="Hrdy I."/>
            <person name="Horvathova L."/>
            <person name="Zubacova Z."/>
            <person name="Dolezal P."/>
            <person name="Malik S.B."/>
            <person name="Logsdon J.M. Jr."/>
            <person name="Henze K."/>
            <person name="Gupta A."/>
            <person name="Wang C.C."/>
            <person name="Dunne R.L."/>
            <person name="Upcroft J.A."/>
            <person name="Upcroft P."/>
            <person name="White O."/>
            <person name="Salzberg S.L."/>
            <person name="Tang P."/>
            <person name="Chiu C.-H."/>
            <person name="Lee Y.-S."/>
            <person name="Embley T.M."/>
            <person name="Coombs G.H."/>
            <person name="Mottram J.C."/>
            <person name="Tachezy J."/>
            <person name="Fraser-Liggett C.M."/>
            <person name="Johnson P.J."/>
        </authorList>
    </citation>
    <scope>NUCLEOTIDE SEQUENCE [LARGE SCALE GENOMIC DNA]</scope>
    <source>
        <strain evidence="1">G3</strain>
    </source>
</reference>
<dbReference type="KEGG" id="tva:5463641"/>
<dbReference type="AlphaFoldDB" id="A2DNE9"/>
<protein>
    <submittedName>
        <fullName evidence="1">Uncharacterized protein</fullName>
    </submittedName>
</protein>
<dbReference type="EMBL" id="DS113222">
    <property type="protein sequence ID" value="EAY18137.1"/>
    <property type="molecule type" value="Genomic_DNA"/>
</dbReference>
<reference evidence="1" key="1">
    <citation type="submission" date="2006-10" db="EMBL/GenBank/DDBJ databases">
        <authorList>
            <person name="Amadeo P."/>
            <person name="Zhao Q."/>
            <person name="Wortman J."/>
            <person name="Fraser-Liggett C."/>
            <person name="Carlton J."/>
        </authorList>
    </citation>
    <scope>NUCLEOTIDE SEQUENCE</scope>
    <source>
        <strain evidence="1">G3</strain>
    </source>
</reference>
<dbReference type="VEuPathDB" id="TrichDB:TVAGG3_1024760"/>
<dbReference type="SMR" id="A2DNE9"/>
<organism evidence="1 2">
    <name type="scientific">Trichomonas vaginalis (strain ATCC PRA-98 / G3)</name>
    <dbReference type="NCBI Taxonomy" id="412133"/>
    <lineage>
        <taxon>Eukaryota</taxon>
        <taxon>Metamonada</taxon>
        <taxon>Parabasalia</taxon>
        <taxon>Trichomonadida</taxon>
        <taxon>Trichomonadidae</taxon>
        <taxon>Trichomonas</taxon>
    </lineage>
</organism>
<evidence type="ECO:0000313" key="1">
    <source>
        <dbReference type="EMBL" id="EAY18137.1"/>
    </source>
</evidence>
<proteinExistence type="predicted"/>
<keyword evidence="2" id="KW-1185">Reference proteome</keyword>
<sequence length="182" mass="20970">MIWTNSQMCSLPDDCKIPLYLGMMDNSVKAVVVTKNSNVSIFDKLFPTVNSGDLNYLYNGKLLDKRLSIQLQDINPKDLIIAIRGANDFEIYFKKPQQVKEMLDIAVMNSKERVGHKVDFISNGQIRQESLRLRDLQFAKAELRPKMIKTRVQDILIKKDVNNHTVIPLTSTLSKTELPRFW</sequence>
<evidence type="ECO:0000313" key="2">
    <source>
        <dbReference type="Proteomes" id="UP000001542"/>
    </source>
</evidence>
<gene>
    <name evidence="1" type="ORF">TVAG_306590</name>
</gene>